<evidence type="ECO:0000259" key="3">
    <source>
        <dbReference type="Pfam" id="PF00857"/>
    </source>
</evidence>
<organism evidence="4 5">
    <name type="scientific">Lactobacillus intestinalis</name>
    <dbReference type="NCBI Taxonomy" id="151781"/>
    <lineage>
        <taxon>Bacteria</taxon>
        <taxon>Bacillati</taxon>
        <taxon>Bacillota</taxon>
        <taxon>Bacilli</taxon>
        <taxon>Lactobacillales</taxon>
        <taxon>Lactobacillaceae</taxon>
        <taxon>Lactobacillus</taxon>
    </lineage>
</organism>
<dbReference type="AlphaFoldDB" id="A0A4S2BPK1"/>
<dbReference type="InterPro" id="IPR050272">
    <property type="entry name" value="Isochorismatase-like_hydrls"/>
</dbReference>
<accession>A0A4S2BPK1</accession>
<evidence type="ECO:0000313" key="5">
    <source>
        <dbReference type="Proteomes" id="UP000309117"/>
    </source>
</evidence>
<keyword evidence="2 4" id="KW-0378">Hydrolase</keyword>
<dbReference type="PANTHER" id="PTHR43540:SF10">
    <property type="entry name" value="ISOCHORISMATASE"/>
    <property type="match status" value="1"/>
</dbReference>
<dbReference type="SUPFAM" id="SSF52499">
    <property type="entry name" value="Isochorismatase-like hydrolases"/>
    <property type="match status" value="1"/>
</dbReference>
<comment type="similarity">
    <text evidence="1">Belongs to the isochorismatase family.</text>
</comment>
<dbReference type="RefSeq" id="WP_135960428.1">
    <property type="nucleotide sequence ID" value="NZ_AQFR02000001.1"/>
</dbReference>
<dbReference type="Pfam" id="PF00857">
    <property type="entry name" value="Isochorismatase"/>
    <property type="match status" value="1"/>
</dbReference>
<dbReference type="EMBL" id="SRYV01000004">
    <property type="protein sequence ID" value="TGY16601.1"/>
    <property type="molecule type" value="Genomic_DNA"/>
</dbReference>
<evidence type="ECO:0000256" key="2">
    <source>
        <dbReference type="ARBA" id="ARBA00022801"/>
    </source>
</evidence>
<feature type="domain" description="Isochorismatase-like" evidence="3">
    <location>
        <begin position="4"/>
        <end position="177"/>
    </location>
</feature>
<dbReference type="GO" id="GO:0016787">
    <property type="term" value="F:hydrolase activity"/>
    <property type="evidence" value="ECO:0007669"/>
    <property type="project" value="UniProtKB-KW"/>
</dbReference>
<proteinExistence type="inferred from homology"/>
<dbReference type="PANTHER" id="PTHR43540">
    <property type="entry name" value="PEROXYUREIDOACRYLATE/UREIDOACRYLATE AMIDOHYDROLASE-RELATED"/>
    <property type="match status" value="1"/>
</dbReference>
<reference evidence="4 5" key="1">
    <citation type="submission" date="2019-04" db="EMBL/GenBank/DDBJ databases">
        <title>Microbes associate with the intestines of laboratory mice.</title>
        <authorList>
            <person name="Navarre W."/>
            <person name="Wong E."/>
            <person name="Huang K."/>
            <person name="Tropini C."/>
            <person name="Ng K."/>
            <person name="Yu B."/>
        </authorList>
    </citation>
    <scope>NUCLEOTIDE SEQUENCE [LARGE SCALE GENOMIC DNA]</scope>
    <source>
        <strain evidence="4 5">NM61_E11</strain>
    </source>
</reference>
<gene>
    <name evidence="4" type="ORF">E5351_03315</name>
</gene>
<dbReference type="CDD" id="cd00431">
    <property type="entry name" value="cysteine_hydrolases"/>
    <property type="match status" value="1"/>
</dbReference>
<evidence type="ECO:0000313" key="4">
    <source>
        <dbReference type="EMBL" id="TGY16601.1"/>
    </source>
</evidence>
<comment type="caution">
    <text evidence="4">The sequence shown here is derived from an EMBL/GenBank/DDBJ whole genome shotgun (WGS) entry which is preliminary data.</text>
</comment>
<dbReference type="Proteomes" id="UP000309117">
    <property type="component" value="Unassembled WGS sequence"/>
</dbReference>
<dbReference type="Gene3D" id="3.40.50.850">
    <property type="entry name" value="Isochorismatase-like"/>
    <property type="match status" value="1"/>
</dbReference>
<protein>
    <submittedName>
        <fullName evidence="4">Cysteine hydrolase</fullName>
    </submittedName>
</protein>
<dbReference type="InterPro" id="IPR000868">
    <property type="entry name" value="Isochorismatase-like_dom"/>
</dbReference>
<name>A0A4S2BPK1_9LACO</name>
<dbReference type="InterPro" id="IPR036380">
    <property type="entry name" value="Isochorismatase-like_sf"/>
</dbReference>
<sequence>MTKALLIIDYTNDFVASDGSLTCGKVAQDLEDYLVNLADKFYKNGDYVIFPTDGHTRDKFSPEYKLFPPHNIVGTPGQELYGKLKTWYLEHQDSDKIYKFNKNRYSSFQNTNLDNYLRERRIDDLYITGVCTDICVLHTAIAAYNLNYHITIPTKGVATFTEHGQEWALDHFKNSLGATLI</sequence>
<evidence type="ECO:0000256" key="1">
    <source>
        <dbReference type="ARBA" id="ARBA00006336"/>
    </source>
</evidence>